<dbReference type="KEGG" id="lch:Lcho_2195"/>
<dbReference type="GO" id="GO:0003697">
    <property type="term" value="F:single-stranded DNA binding"/>
    <property type="evidence" value="ECO:0007669"/>
    <property type="project" value="InterPro"/>
</dbReference>
<dbReference type="Proteomes" id="UP000001693">
    <property type="component" value="Chromosome"/>
</dbReference>
<dbReference type="HOGENOM" id="CLU_147457_1_0_4"/>
<dbReference type="Gene3D" id="2.40.50.140">
    <property type="entry name" value="Nucleic acid-binding proteins"/>
    <property type="match status" value="1"/>
</dbReference>
<keyword evidence="4" id="KW-1185">Reference proteome</keyword>
<dbReference type="PROSITE" id="PS50935">
    <property type="entry name" value="SSB"/>
    <property type="match status" value="1"/>
</dbReference>
<dbReference type="STRING" id="395495.Lcho_2195"/>
<proteinExistence type="predicted"/>
<dbReference type="InterPro" id="IPR000424">
    <property type="entry name" value="Primosome_PriB/ssb"/>
</dbReference>
<accession>B1Y3D3</accession>
<name>B1Y3D3_LEPCP</name>
<evidence type="ECO:0000313" key="4">
    <source>
        <dbReference type="Proteomes" id="UP000001693"/>
    </source>
</evidence>
<dbReference type="EMBL" id="CP001013">
    <property type="protein sequence ID" value="ACB34461.1"/>
    <property type="molecule type" value="Genomic_DNA"/>
</dbReference>
<dbReference type="eggNOG" id="COG0629">
    <property type="taxonomic scope" value="Bacteria"/>
</dbReference>
<dbReference type="InterPro" id="IPR012340">
    <property type="entry name" value="NA-bd_OB-fold"/>
</dbReference>
<evidence type="ECO:0000256" key="1">
    <source>
        <dbReference type="ARBA" id="ARBA00023125"/>
    </source>
</evidence>
<gene>
    <name evidence="3" type="ordered locus">Lcho_2195</name>
</gene>
<evidence type="ECO:0000256" key="2">
    <source>
        <dbReference type="PROSITE-ProRule" id="PRU00252"/>
    </source>
</evidence>
<sequence>MSIEALILGKLHEPAKSRTSGNTGRQFVTAKVLAAAGDAGGVFVNVVAFSESAGRALLALDAGDSLALAGTLKPGAWIDREGDARPSLDLVAAQVLTTYGLKKKRDAVAAAAAPPAAARQAADEHDESFVVAQHHDDDAWLRGERS</sequence>
<dbReference type="SUPFAM" id="SSF50249">
    <property type="entry name" value="Nucleic acid-binding proteins"/>
    <property type="match status" value="1"/>
</dbReference>
<evidence type="ECO:0000313" key="3">
    <source>
        <dbReference type="EMBL" id="ACB34461.1"/>
    </source>
</evidence>
<reference evidence="3 4" key="1">
    <citation type="submission" date="2008-03" db="EMBL/GenBank/DDBJ databases">
        <title>Complete sequence of Leptothrix cholodnii SP-6.</title>
        <authorList>
            <consortium name="US DOE Joint Genome Institute"/>
            <person name="Copeland A."/>
            <person name="Lucas S."/>
            <person name="Lapidus A."/>
            <person name="Glavina del Rio T."/>
            <person name="Dalin E."/>
            <person name="Tice H."/>
            <person name="Bruce D."/>
            <person name="Goodwin L."/>
            <person name="Pitluck S."/>
            <person name="Chertkov O."/>
            <person name="Brettin T."/>
            <person name="Detter J.C."/>
            <person name="Han C."/>
            <person name="Kuske C.R."/>
            <person name="Schmutz J."/>
            <person name="Larimer F."/>
            <person name="Land M."/>
            <person name="Hauser L."/>
            <person name="Kyrpides N."/>
            <person name="Lykidis A."/>
            <person name="Emerson D."/>
            <person name="Richardson P."/>
        </authorList>
    </citation>
    <scope>NUCLEOTIDE SEQUENCE [LARGE SCALE GENOMIC DNA]</scope>
    <source>
        <strain evidence="4">ATCC 51168 / LMG 8142 / SP-6</strain>
    </source>
</reference>
<dbReference type="RefSeq" id="WP_012347221.1">
    <property type="nucleotide sequence ID" value="NC_010524.1"/>
</dbReference>
<evidence type="ECO:0008006" key="5">
    <source>
        <dbReference type="Google" id="ProtNLM"/>
    </source>
</evidence>
<protein>
    <recommendedName>
        <fullName evidence="5">Single-stranded DNA-binding protein</fullName>
    </recommendedName>
</protein>
<organism evidence="3 4">
    <name type="scientific">Leptothrix cholodnii (strain ATCC 51168 / LMG 8142 / SP-6)</name>
    <name type="common">Leptothrix discophora (strain SP-6)</name>
    <dbReference type="NCBI Taxonomy" id="395495"/>
    <lineage>
        <taxon>Bacteria</taxon>
        <taxon>Pseudomonadati</taxon>
        <taxon>Pseudomonadota</taxon>
        <taxon>Betaproteobacteria</taxon>
        <taxon>Burkholderiales</taxon>
        <taxon>Sphaerotilaceae</taxon>
        <taxon>Leptothrix</taxon>
    </lineage>
</organism>
<dbReference type="AlphaFoldDB" id="B1Y3D3"/>
<keyword evidence="1 2" id="KW-0238">DNA-binding</keyword>